<keyword evidence="1" id="KW-0560">Oxidoreductase</keyword>
<evidence type="ECO:0000313" key="3">
    <source>
        <dbReference type="Proteomes" id="UP000229681"/>
    </source>
</evidence>
<dbReference type="InterPro" id="IPR016161">
    <property type="entry name" value="Ald_DH/histidinol_DH"/>
</dbReference>
<evidence type="ECO:0000256" key="1">
    <source>
        <dbReference type="ARBA" id="ARBA00023002"/>
    </source>
</evidence>
<dbReference type="Gene3D" id="3.40.605.10">
    <property type="entry name" value="Aldehyde Dehydrogenase, Chain A, domain 1"/>
    <property type="match status" value="1"/>
</dbReference>
<reference evidence="2 3" key="1">
    <citation type="submission" date="2017-11" db="EMBL/GenBank/DDBJ databases">
        <title>Evolution of Phototrophy in the Chloroflexi Phylum Driven by Horizontal Gene Transfer.</title>
        <authorList>
            <person name="Ward L.M."/>
            <person name="Hemp J."/>
            <person name="Shih P.M."/>
            <person name="Mcglynn S.E."/>
            <person name="Fischer W."/>
        </authorList>
    </citation>
    <scope>NUCLEOTIDE SEQUENCE [LARGE SCALE GENOMIC DNA]</scope>
    <source>
        <strain evidence="2">JP3_13</strain>
    </source>
</reference>
<protein>
    <submittedName>
        <fullName evidence="2">Methylmalonate-semialdehyde dehydrogenase (CoA acylating)</fullName>
    </submittedName>
</protein>
<dbReference type="GO" id="GO:0016491">
    <property type="term" value="F:oxidoreductase activity"/>
    <property type="evidence" value="ECO:0007669"/>
    <property type="project" value="UniProtKB-KW"/>
</dbReference>
<dbReference type="SUPFAM" id="SSF53720">
    <property type="entry name" value="ALDH-like"/>
    <property type="match status" value="1"/>
</dbReference>
<comment type="caution">
    <text evidence="2">The sequence shown here is derived from an EMBL/GenBank/DDBJ whole genome shotgun (WGS) entry which is preliminary data.</text>
</comment>
<dbReference type="Proteomes" id="UP000229681">
    <property type="component" value="Unassembled WGS sequence"/>
</dbReference>
<sequence length="58" mass="6401">MSEILLNYINGAWQRAESPYQSVRNPATAAVLAEVPLTPAQIVAQAVEHAHAAFLEWR</sequence>
<gene>
    <name evidence="2" type="ORF">CUN49_18440</name>
</gene>
<name>A0A2M8P7H8_9CHLR</name>
<proteinExistence type="predicted"/>
<organism evidence="2 3">
    <name type="scientific">Candidatus Thermofonsia Clade 1 bacterium</name>
    <dbReference type="NCBI Taxonomy" id="2364210"/>
    <lineage>
        <taxon>Bacteria</taxon>
        <taxon>Bacillati</taxon>
        <taxon>Chloroflexota</taxon>
        <taxon>Candidatus Thermofontia</taxon>
        <taxon>Candidatus Thermofonsia Clade 1</taxon>
    </lineage>
</organism>
<dbReference type="InterPro" id="IPR016162">
    <property type="entry name" value="Ald_DH_N"/>
</dbReference>
<dbReference type="AlphaFoldDB" id="A0A2M8P7H8"/>
<evidence type="ECO:0000313" key="2">
    <source>
        <dbReference type="EMBL" id="PJF33496.1"/>
    </source>
</evidence>
<dbReference type="EMBL" id="PGTM01000910">
    <property type="protein sequence ID" value="PJF33496.1"/>
    <property type="molecule type" value="Genomic_DNA"/>
</dbReference>
<accession>A0A2M8P7H8</accession>
<feature type="non-terminal residue" evidence="2">
    <location>
        <position position="58"/>
    </location>
</feature>